<organism evidence="2 3">
    <name type="scientific">Stella humosa</name>
    <dbReference type="NCBI Taxonomy" id="94"/>
    <lineage>
        <taxon>Bacteria</taxon>
        <taxon>Pseudomonadati</taxon>
        <taxon>Pseudomonadota</taxon>
        <taxon>Alphaproteobacteria</taxon>
        <taxon>Rhodospirillales</taxon>
        <taxon>Stellaceae</taxon>
        <taxon>Stella</taxon>
    </lineage>
</organism>
<evidence type="ECO:0000313" key="3">
    <source>
        <dbReference type="Proteomes" id="UP000278222"/>
    </source>
</evidence>
<dbReference type="InterPro" id="IPR024072">
    <property type="entry name" value="DHFR-like_dom_sf"/>
</dbReference>
<name>A0A3N1KYS7_9PROT</name>
<reference evidence="2 3" key="1">
    <citation type="submission" date="2018-11" db="EMBL/GenBank/DDBJ databases">
        <title>Genomic Encyclopedia of Type Strains, Phase IV (KMG-IV): sequencing the most valuable type-strain genomes for metagenomic binning, comparative biology and taxonomic classification.</title>
        <authorList>
            <person name="Goeker M."/>
        </authorList>
    </citation>
    <scope>NUCLEOTIDE SEQUENCE [LARGE SCALE GENOMIC DNA]</scope>
    <source>
        <strain evidence="2 3">DSM 5900</strain>
    </source>
</reference>
<dbReference type="SUPFAM" id="SSF53597">
    <property type="entry name" value="Dihydrofolate reductase-like"/>
    <property type="match status" value="1"/>
</dbReference>
<protein>
    <submittedName>
        <fullName evidence="2">Dihydrofolate reductase</fullName>
    </submittedName>
</protein>
<dbReference type="Pfam" id="PF01872">
    <property type="entry name" value="RibD_C"/>
    <property type="match status" value="1"/>
</dbReference>
<dbReference type="EMBL" id="RJKX01000016">
    <property type="protein sequence ID" value="ROP83790.1"/>
    <property type="molecule type" value="Genomic_DNA"/>
</dbReference>
<dbReference type="Proteomes" id="UP000278222">
    <property type="component" value="Unassembled WGS sequence"/>
</dbReference>
<dbReference type="PANTHER" id="PTHR38011">
    <property type="entry name" value="DIHYDROFOLATE REDUCTASE FAMILY PROTEIN (AFU_ORTHOLOGUE AFUA_8G06820)"/>
    <property type="match status" value="1"/>
</dbReference>
<dbReference type="PANTHER" id="PTHR38011:SF11">
    <property type="entry name" value="2,5-DIAMINO-6-RIBOSYLAMINO-4(3H)-PYRIMIDINONE 5'-PHOSPHATE REDUCTASE"/>
    <property type="match status" value="1"/>
</dbReference>
<feature type="domain" description="Bacterial bifunctional deaminase-reductase C-terminal" evidence="1">
    <location>
        <begin position="5"/>
        <end position="183"/>
    </location>
</feature>
<gene>
    <name evidence="2" type="ORF">EDC65_4439</name>
</gene>
<dbReference type="RefSeq" id="WP_123693629.1">
    <property type="nucleotide sequence ID" value="NZ_AP019700.1"/>
</dbReference>
<accession>A0A3N1KYS7</accession>
<dbReference type="Gene3D" id="3.40.430.10">
    <property type="entry name" value="Dihydrofolate Reductase, subunit A"/>
    <property type="match status" value="1"/>
</dbReference>
<proteinExistence type="predicted"/>
<dbReference type="GO" id="GO:0008703">
    <property type="term" value="F:5-amino-6-(5-phosphoribosylamino)uracil reductase activity"/>
    <property type="evidence" value="ECO:0007669"/>
    <property type="project" value="InterPro"/>
</dbReference>
<dbReference type="InterPro" id="IPR002734">
    <property type="entry name" value="RibDG_C"/>
</dbReference>
<dbReference type="GO" id="GO:0009231">
    <property type="term" value="P:riboflavin biosynthetic process"/>
    <property type="evidence" value="ECO:0007669"/>
    <property type="project" value="InterPro"/>
</dbReference>
<comment type="caution">
    <text evidence="2">The sequence shown here is derived from an EMBL/GenBank/DDBJ whole genome shotgun (WGS) entry which is preliminary data.</text>
</comment>
<sequence length="196" mass="21170">MGRRIVVTQYVSLDGVVQDPVGMEGSGLGDWTGPFRRGAEGDRFKLEELLACEALLLGRVTYGAFAAVWPRVRDEVGFADRINALPKFVASNSLRRADWHNTTILAGDVIGQVRGLKAGEGGDLLVYGSAALVHALARHNLVDAYTLMVYPTVLGHGTRLFPDGMRSTLALEESRRFGSGILLLRYGRTGDLAIAA</sequence>
<dbReference type="InterPro" id="IPR050765">
    <property type="entry name" value="Riboflavin_Biosynth_HTPR"/>
</dbReference>
<dbReference type="OrthoDB" id="7342392at2"/>
<evidence type="ECO:0000259" key="1">
    <source>
        <dbReference type="Pfam" id="PF01872"/>
    </source>
</evidence>
<keyword evidence="3" id="KW-1185">Reference proteome</keyword>
<dbReference type="AlphaFoldDB" id="A0A3N1KYS7"/>
<evidence type="ECO:0000313" key="2">
    <source>
        <dbReference type="EMBL" id="ROP83790.1"/>
    </source>
</evidence>